<proteinExistence type="predicted"/>
<gene>
    <name evidence="1" type="ORF">MMAB1_2783</name>
</gene>
<evidence type="ECO:0000313" key="1">
    <source>
        <dbReference type="EMBL" id="CVK33996.1"/>
    </source>
</evidence>
<organism evidence="1 2">
    <name type="scientific">Methanoculleus bourgensis</name>
    <dbReference type="NCBI Taxonomy" id="83986"/>
    <lineage>
        <taxon>Archaea</taxon>
        <taxon>Methanobacteriati</taxon>
        <taxon>Methanobacteriota</taxon>
        <taxon>Stenosarchaea group</taxon>
        <taxon>Methanomicrobia</taxon>
        <taxon>Methanomicrobiales</taxon>
        <taxon>Methanomicrobiaceae</taxon>
        <taxon>Methanoculleus</taxon>
    </lineage>
</organism>
<dbReference type="Proteomes" id="UP000069850">
    <property type="component" value="Chromosome 1"/>
</dbReference>
<dbReference type="EMBL" id="LT158599">
    <property type="protein sequence ID" value="CVK33996.1"/>
    <property type="molecule type" value="Genomic_DNA"/>
</dbReference>
<name>A0A0X3BPA9_9EURY</name>
<protein>
    <submittedName>
        <fullName evidence="1">Uncharacterized protein</fullName>
    </submittedName>
</protein>
<evidence type="ECO:0000313" key="2">
    <source>
        <dbReference type="Proteomes" id="UP000069850"/>
    </source>
</evidence>
<reference evidence="1 2" key="1">
    <citation type="submission" date="2016-01" db="EMBL/GenBank/DDBJ databases">
        <authorList>
            <person name="Manzoor S."/>
        </authorList>
    </citation>
    <scope>NUCLEOTIDE SEQUENCE [LARGE SCALE GENOMIC DNA]</scope>
    <source>
        <strain evidence="1">Methanoculleus sp MAB1</strain>
    </source>
</reference>
<sequence>MRLALQNRAKTTSLATGETIRITASDPIEIHLIALTMTPVMTPAVTIDELYIEIKKIQETAVRREDLGDVRHGL</sequence>
<dbReference type="KEGG" id="mema:MMAB1_2783"/>
<dbReference type="AlphaFoldDB" id="A0A0X3BPA9"/>
<accession>A0A0X3BPA9</accession>